<feature type="region of interest" description="Disordered" evidence="1">
    <location>
        <begin position="144"/>
        <end position="167"/>
    </location>
</feature>
<evidence type="ECO:0000313" key="2">
    <source>
        <dbReference type="EMBL" id="QHU15165.1"/>
    </source>
</evidence>
<evidence type="ECO:0000256" key="1">
    <source>
        <dbReference type="SAM" id="MobiDB-lite"/>
    </source>
</evidence>
<dbReference type="AlphaFoldDB" id="A0A6C0KAX7"/>
<name>A0A6C0KAX7_9ZZZZ</name>
<sequence>MRDGLKNRVNGNQYYQETNTLSQILSEEGISKLTFNVRVTPDPNFCAPNNCEDRSNGNPFNLEKRSHYYAPFRQPVKGYRKTVDCSGTNPNCVFTTEIYKDSYSDSCFRLCRPDSYTSLPTSNKPGASTARASSGISARAGRPLIRSGMQPNSSGQQNSGLNNPLVERSKKYSYSYRELLNNRRKVTYEKQLPTKITFEEQPELEGETSGYGGVCNPLSSLADSSVTGCKKFKTIYNPNNKGFMVQGAVDSSDRITKLKLNTIKSGKRCGPAINQACKGIYRTGNAQTAVDTVMWPKPTNDYDKVKYKSKFNSNHFEVNYPQVSALARVRGESRQRKLKSNTYIVDNNTVCCSDPDKANNGY</sequence>
<dbReference type="EMBL" id="MN740851">
    <property type="protein sequence ID" value="QHU15165.1"/>
    <property type="molecule type" value="Genomic_DNA"/>
</dbReference>
<feature type="compositionally biased region" description="Low complexity" evidence="1">
    <location>
        <begin position="144"/>
        <end position="163"/>
    </location>
</feature>
<accession>A0A6C0KAX7</accession>
<protein>
    <submittedName>
        <fullName evidence="2">Uncharacterized protein</fullName>
    </submittedName>
</protein>
<reference evidence="2" key="1">
    <citation type="journal article" date="2020" name="Nature">
        <title>Giant virus diversity and host interactions through global metagenomics.</title>
        <authorList>
            <person name="Schulz F."/>
            <person name="Roux S."/>
            <person name="Paez-Espino D."/>
            <person name="Jungbluth S."/>
            <person name="Walsh D.A."/>
            <person name="Denef V.J."/>
            <person name="McMahon K.D."/>
            <person name="Konstantinidis K.T."/>
            <person name="Eloe-Fadrosh E.A."/>
            <person name="Kyrpides N.C."/>
            <person name="Woyke T."/>
        </authorList>
    </citation>
    <scope>NUCLEOTIDE SEQUENCE</scope>
    <source>
        <strain evidence="2">GVMAG-S-1102244-55</strain>
    </source>
</reference>
<organism evidence="2">
    <name type="scientific">viral metagenome</name>
    <dbReference type="NCBI Taxonomy" id="1070528"/>
    <lineage>
        <taxon>unclassified sequences</taxon>
        <taxon>metagenomes</taxon>
        <taxon>organismal metagenomes</taxon>
    </lineage>
</organism>
<proteinExistence type="predicted"/>